<dbReference type="Pfam" id="PF00480">
    <property type="entry name" value="ROK"/>
    <property type="match status" value="1"/>
</dbReference>
<evidence type="ECO:0000313" key="14">
    <source>
        <dbReference type="Proteomes" id="UP000199095"/>
    </source>
</evidence>
<evidence type="ECO:0000256" key="8">
    <source>
        <dbReference type="ARBA" id="ARBA00022840"/>
    </source>
</evidence>
<dbReference type="STRING" id="237682.SAMN05421676_10558"/>
<organism evidence="13 14">
    <name type="scientific">Salinibacillus kushneri</name>
    <dbReference type="NCBI Taxonomy" id="237682"/>
    <lineage>
        <taxon>Bacteria</taxon>
        <taxon>Bacillati</taxon>
        <taxon>Bacillota</taxon>
        <taxon>Bacilli</taxon>
        <taxon>Bacillales</taxon>
        <taxon>Bacillaceae</taxon>
        <taxon>Salinibacillus</taxon>
    </lineage>
</organism>
<dbReference type="GO" id="GO:0005524">
    <property type="term" value="F:ATP binding"/>
    <property type="evidence" value="ECO:0007669"/>
    <property type="project" value="UniProtKB-KW"/>
</dbReference>
<dbReference type="EC" id="2.7.1.4" evidence="11"/>
<dbReference type="OrthoDB" id="9783435at2"/>
<dbReference type="FunFam" id="3.30.420.40:FF:000136">
    <property type="entry name" value="Putative fructokinase"/>
    <property type="match status" value="1"/>
</dbReference>
<dbReference type="InterPro" id="IPR043129">
    <property type="entry name" value="ATPase_NBD"/>
</dbReference>
<dbReference type="GO" id="GO:0008865">
    <property type="term" value="F:fructokinase activity"/>
    <property type="evidence" value="ECO:0007669"/>
    <property type="project" value="UniProtKB-EC"/>
</dbReference>
<keyword evidence="5" id="KW-0547">Nucleotide-binding</keyword>
<proteinExistence type="inferred from homology"/>
<keyword evidence="6 13" id="KW-0418">Kinase</keyword>
<keyword evidence="7" id="KW-0862">Zinc</keyword>
<comment type="cofactor">
    <cofactor evidence="1">
        <name>Mg(2+)</name>
        <dbReference type="ChEBI" id="CHEBI:18420"/>
    </cofactor>
</comment>
<dbReference type="FunFam" id="3.30.420.40:FF:000153">
    <property type="entry name" value="Putative fructokinase"/>
    <property type="match status" value="1"/>
</dbReference>
<evidence type="ECO:0000256" key="9">
    <source>
        <dbReference type="ARBA" id="ARBA00022842"/>
    </source>
</evidence>
<dbReference type="PANTHER" id="PTHR42742:SF3">
    <property type="entry name" value="FRUCTOKINASE"/>
    <property type="match status" value="1"/>
</dbReference>
<evidence type="ECO:0000256" key="12">
    <source>
        <dbReference type="ARBA" id="ARBA00048451"/>
    </source>
</evidence>
<evidence type="ECO:0000256" key="3">
    <source>
        <dbReference type="ARBA" id="ARBA00022679"/>
    </source>
</evidence>
<dbReference type="AlphaFoldDB" id="A0A1I0ERU5"/>
<dbReference type="Proteomes" id="UP000199095">
    <property type="component" value="Unassembled WGS sequence"/>
</dbReference>
<evidence type="ECO:0000256" key="6">
    <source>
        <dbReference type="ARBA" id="ARBA00022777"/>
    </source>
</evidence>
<keyword evidence="9" id="KW-0460">Magnesium</keyword>
<evidence type="ECO:0000256" key="11">
    <source>
        <dbReference type="ARBA" id="ARBA00038887"/>
    </source>
</evidence>
<dbReference type="PANTHER" id="PTHR42742">
    <property type="entry name" value="TRANSCRIPTIONAL REPRESSOR MPRA"/>
    <property type="match status" value="1"/>
</dbReference>
<dbReference type="RefSeq" id="WP_093134242.1">
    <property type="nucleotide sequence ID" value="NZ_FOHJ01000005.1"/>
</dbReference>
<dbReference type="EMBL" id="FOHJ01000005">
    <property type="protein sequence ID" value="SET48225.1"/>
    <property type="molecule type" value="Genomic_DNA"/>
</dbReference>
<evidence type="ECO:0000256" key="2">
    <source>
        <dbReference type="ARBA" id="ARBA00006479"/>
    </source>
</evidence>
<accession>A0A1I0ERU5</accession>
<comment type="catalytic activity">
    <reaction evidence="12">
        <text>D-fructose + ATP = D-fructose 6-phosphate + ADP + H(+)</text>
        <dbReference type="Rhea" id="RHEA:16125"/>
        <dbReference type="ChEBI" id="CHEBI:15378"/>
        <dbReference type="ChEBI" id="CHEBI:30616"/>
        <dbReference type="ChEBI" id="CHEBI:37721"/>
        <dbReference type="ChEBI" id="CHEBI:61527"/>
        <dbReference type="ChEBI" id="CHEBI:456216"/>
        <dbReference type="EC" id="2.7.1.4"/>
    </reaction>
</comment>
<dbReference type="InterPro" id="IPR051804">
    <property type="entry name" value="Carb_Metab_Reg_Kinase/Isom"/>
</dbReference>
<dbReference type="InterPro" id="IPR000600">
    <property type="entry name" value="ROK"/>
</dbReference>
<dbReference type="SUPFAM" id="SSF53067">
    <property type="entry name" value="Actin-like ATPase domain"/>
    <property type="match status" value="1"/>
</dbReference>
<dbReference type="GO" id="GO:0046872">
    <property type="term" value="F:metal ion binding"/>
    <property type="evidence" value="ECO:0007669"/>
    <property type="project" value="UniProtKB-KW"/>
</dbReference>
<sequence>MLIGSIEAGGTKFVCAVGDEKGLVLDKTSFSTEEPDKTLAKVESFFKEHPIEALGVGTFGPVDLDKTSNSYGTILKTPKIKWQNYPFLQKLKNTFHVPVAMDTDVNTACLGEYYYGAAKEANSSLYITVGTGIGAGLVQNGQVFQGKNHSEMGHIFVQKHPDDDFKGSCPSHGACIEGLASGPAIEKRYGKKGYLLAENPGVWEMEAFYLAQAIMNYFVMLSPEKIILGGGVMKQEKLYQMVQDEFMNLLNGYLAVDNVKNLIVKPELKDEQGVIGAIMLGVKALKREI</sequence>
<evidence type="ECO:0000256" key="4">
    <source>
        <dbReference type="ARBA" id="ARBA00022723"/>
    </source>
</evidence>
<name>A0A1I0ERU5_9BACI</name>
<dbReference type="Gene3D" id="3.30.420.40">
    <property type="match status" value="2"/>
</dbReference>
<evidence type="ECO:0000256" key="5">
    <source>
        <dbReference type="ARBA" id="ARBA00022741"/>
    </source>
</evidence>
<evidence type="ECO:0000256" key="1">
    <source>
        <dbReference type="ARBA" id="ARBA00001946"/>
    </source>
</evidence>
<dbReference type="CDD" id="cd24067">
    <property type="entry name" value="ASKHA_NBD_ROK_BsFRK-like"/>
    <property type="match status" value="1"/>
</dbReference>
<comment type="similarity">
    <text evidence="2">Belongs to the ROK (NagC/XylR) family.</text>
</comment>
<gene>
    <name evidence="13" type="ORF">SAMN05421676_10558</name>
</gene>
<keyword evidence="3" id="KW-0808">Transferase</keyword>
<keyword evidence="8" id="KW-0067">ATP-binding</keyword>
<evidence type="ECO:0000313" key="13">
    <source>
        <dbReference type="EMBL" id="SET48225.1"/>
    </source>
</evidence>
<reference evidence="14" key="1">
    <citation type="submission" date="2016-10" db="EMBL/GenBank/DDBJ databases">
        <authorList>
            <person name="Varghese N."/>
            <person name="Submissions S."/>
        </authorList>
    </citation>
    <scope>NUCLEOTIDE SEQUENCE [LARGE SCALE GENOMIC DNA]</scope>
    <source>
        <strain evidence="14">CGMCC 1.3566</strain>
    </source>
</reference>
<protein>
    <recommendedName>
        <fullName evidence="11">fructokinase</fullName>
        <ecNumber evidence="11">2.7.1.4</ecNumber>
    </recommendedName>
</protein>
<keyword evidence="4" id="KW-0479">Metal-binding</keyword>
<keyword evidence="10" id="KW-0119">Carbohydrate metabolism</keyword>
<evidence type="ECO:0000256" key="10">
    <source>
        <dbReference type="ARBA" id="ARBA00023277"/>
    </source>
</evidence>
<keyword evidence="14" id="KW-1185">Reference proteome</keyword>
<evidence type="ECO:0000256" key="7">
    <source>
        <dbReference type="ARBA" id="ARBA00022833"/>
    </source>
</evidence>